<evidence type="ECO:0000313" key="2">
    <source>
        <dbReference type="EMBL" id="PIO45033.1"/>
    </source>
</evidence>
<dbReference type="KEGG" id="pht:BLM14_22475"/>
<dbReference type="PROSITE" id="PS50042">
    <property type="entry name" value="CNMP_BINDING_3"/>
    <property type="match status" value="1"/>
</dbReference>
<dbReference type="SMART" id="SM00100">
    <property type="entry name" value="cNMP"/>
    <property type="match status" value="1"/>
</dbReference>
<name>A0A2N9VZW5_9HYPH</name>
<dbReference type="InterPro" id="IPR014710">
    <property type="entry name" value="RmlC-like_jellyroll"/>
</dbReference>
<protein>
    <recommendedName>
        <fullName evidence="1">Cyclic nucleotide-binding domain-containing protein</fullName>
    </recommendedName>
</protein>
<dbReference type="EMBL" id="MZMT01000024">
    <property type="protein sequence ID" value="PIO45033.1"/>
    <property type="molecule type" value="Genomic_DNA"/>
</dbReference>
<feature type="domain" description="Cyclic nucleotide-binding" evidence="1">
    <location>
        <begin position="23"/>
        <end position="79"/>
    </location>
</feature>
<dbReference type="SUPFAM" id="SSF51206">
    <property type="entry name" value="cAMP-binding domain-like"/>
    <property type="match status" value="1"/>
</dbReference>
<dbReference type="InterPro" id="IPR018490">
    <property type="entry name" value="cNMP-bd_dom_sf"/>
</dbReference>
<keyword evidence="3" id="KW-1185">Reference proteome</keyword>
<dbReference type="AlphaFoldDB" id="A0A2N9VZW5"/>
<dbReference type="CDD" id="cd00038">
    <property type="entry name" value="CAP_ED"/>
    <property type="match status" value="1"/>
</dbReference>
<dbReference type="OrthoDB" id="571714at2"/>
<sequence>MIAIMSDQMIEQLRKLASNEMPFGEGEVVFAQGSKVSFIYLVVHGAVRLLRHQSDGAAIVMQRATAGSILAEASLFSDRYHCDAVALLPSKLVSIRKTLLVDQIFGNPELAKMWNAYMAREIQNARRSAEIISLRTVAARLDAWIAWNDGKFPPKGEWKTVAEDMGTSSEALYRELSKRRAVRSKRANPV</sequence>
<evidence type="ECO:0000259" key="1">
    <source>
        <dbReference type="PROSITE" id="PS50042"/>
    </source>
</evidence>
<evidence type="ECO:0000313" key="3">
    <source>
        <dbReference type="Proteomes" id="UP000232163"/>
    </source>
</evidence>
<comment type="caution">
    <text evidence="2">The sequence shown here is derived from an EMBL/GenBank/DDBJ whole genome shotgun (WGS) entry which is preliminary data.</text>
</comment>
<dbReference type="Gene3D" id="2.60.120.10">
    <property type="entry name" value="Jelly Rolls"/>
    <property type="match status" value="1"/>
</dbReference>
<dbReference type="InterPro" id="IPR000595">
    <property type="entry name" value="cNMP-bd_dom"/>
</dbReference>
<accession>A0A2N9VZW5</accession>
<gene>
    <name evidence="2" type="ORF">B5P45_09515</name>
</gene>
<dbReference type="Pfam" id="PF00027">
    <property type="entry name" value="cNMP_binding"/>
    <property type="match status" value="1"/>
</dbReference>
<organism evidence="2 3">
    <name type="scientific">Phyllobacterium zundukense</name>
    <dbReference type="NCBI Taxonomy" id="1867719"/>
    <lineage>
        <taxon>Bacteria</taxon>
        <taxon>Pseudomonadati</taxon>
        <taxon>Pseudomonadota</taxon>
        <taxon>Alphaproteobacteria</taxon>
        <taxon>Hyphomicrobiales</taxon>
        <taxon>Phyllobacteriaceae</taxon>
        <taxon>Phyllobacterium</taxon>
    </lineage>
</organism>
<reference evidence="2 3" key="1">
    <citation type="journal article" date="2017" name="Int J Environ Stud">
        <title>Does the Miocene-Pliocene relict legume Oxytropis triphylla form nitrogen-fixing nodules with a combination of bacterial strains?</title>
        <authorList>
            <person name="Safronova V."/>
            <person name="Belimov A."/>
            <person name="Sazanova A."/>
            <person name="Kuznetsova I."/>
            <person name="Popova J."/>
            <person name="Andronov E."/>
            <person name="Verkhozina A."/>
            <person name="Tikhonovich I."/>
        </authorList>
    </citation>
    <scope>NUCLEOTIDE SEQUENCE [LARGE SCALE GENOMIC DNA]</scope>
    <source>
        <strain evidence="2 3">Tri-38</strain>
    </source>
</reference>
<proteinExistence type="predicted"/>
<dbReference type="Proteomes" id="UP000232163">
    <property type="component" value="Unassembled WGS sequence"/>
</dbReference>